<dbReference type="InterPro" id="IPR011059">
    <property type="entry name" value="Metal-dep_hydrolase_composite"/>
</dbReference>
<sequence length="391" mass="42106">MKIWNATIHTMTDAGILENGYVCIENGKITTVESGKPAELSPEDIDAGGSVLLPGFIDAHTHLGIIENGIAFEGDDCNEATDPFTPHLRVIDGVNPLDHCFAEARAAGITTVMTSPGSANACGGTMAILKTAGRMADRMQIGTGVKFALGENPKSVYNDRDETPITRMATAAMIREGLAKAQRYQQELDFAESDPDEHMPDYDAKSEALLPLLERDVKAHFHCHRADDICTAIRIAKEFNLDYVIIHGTEGHLIADILAEENAPVIAGPILCDRCKPEMQHLTISGPSIMQKAGVKLALCTDHPVIPIQYLPTTAALAVKGGMQREDALYAITAGAAEILGVENRIGSIAAGMDADLQLYRGDPLDLLCDPWLVMINGRRVAADPTPQFQE</sequence>
<gene>
    <name evidence="2" type="ORF">RUMCAL_01767</name>
</gene>
<dbReference type="SUPFAM" id="SSF51338">
    <property type="entry name" value="Composite domain of metallo-dependent hydrolases"/>
    <property type="match status" value="1"/>
</dbReference>
<dbReference type="Proteomes" id="UP000016662">
    <property type="component" value="Unassembled WGS sequence"/>
</dbReference>
<dbReference type="SUPFAM" id="SSF51556">
    <property type="entry name" value="Metallo-dependent hydrolases"/>
    <property type="match status" value="1"/>
</dbReference>
<dbReference type="AlphaFoldDB" id="U2LZP0"/>
<dbReference type="Gene3D" id="3.20.20.140">
    <property type="entry name" value="Metal-dependent hydrolases"/>
    <property type="match status" value="1"/>
</dbReference>
<dbReference type="OrthoDB" id="9802793at2"/>
<evidence type="ECO:0000259" key="1">
    <source>
        <dbReference type="Pfam" id="PF01979"/>
    </source>
</evidence>
<proteinExistence type="predicted"/>
<dbReference type="InterPro" id="IPR032466">
    <property type="entry name" value="Metal_Hydrolase"/>
</dbReference>
<dbReference type="CDD" id="cd01309">
    <property type="entry name" value="Met_dep_hydrolase_C"/>
    <property type="match status" value="1"/>
</dbReference>
<reference evidence="2 3" key="1">
    <citation type="submission" date="2013-07" db="EMBL/GenBank/DDBJ databases">
        <authorList>
            <person name="Weinstock G."/>
            <person name="Sodergren E."/>
            <person name="Wylie T."/>
            <person name="Fulton L."/>
            <person name="Fulton R."/>
            <person name="Fronick C."/>
            <person name="O'Laughlin M."/>
            <person name="Godfrey J."/>
            <person name="Miner T."/>
            <person name="Herter B."/>
            <person name="Appelbaum E."/>
            <person name="Cordes M."/>
            <person name="Lek S."/>
            <person name="Wollam A."/>
            <person name="Pepin K.H."/>
            <person name="Palsikar V.B."/>
            <person name="Mitreva M."/>
            <person name="Wilson R.K."/>
        </authorList>
    </citation>
    <scope>NUCLEOTIDE SEQUENCE [LARGE SCALE GENOMIC DNA]</scope>
    <source>
        <strain evidence="2 3">ATCC 27760</strain>
    </source>
</reference>
<dbReference type="PANTHER" id="PTHR43135">
    <property type="entry name" value="ALPHA-D-RIBOSE 1-METHYLPHOSPHONATE 5-TRIPHOSPHATE DIPHOSPHATASE"/>
    <property type="match status" value="1"/>
</dbReference>
<dbReference type="STRING" id="411473.RUMCAL_01767"/>
<dbReference type="RefSeq" id="WP_021683234.1">
    <property type="nucleotide sequence ID" value="NZ_KI260472.1"/>
</dbReference>
<name>U2LZP0_9FIRM</name>
<evidence type="ECO:0000313" key="3">
    <source>
        <dbReference type="Proteomes" id="UP000016662"/>
    </source>
</evidence>
<comment type="caution">
    <text evidence="2">The sequence shown here is derived from an EMBL/GenBank/DDBJ whole genome shotgun (WGS) entry which is preliminary data.</text>
</comment>
<dbReference type="GO" id="GO:0016810">
    <property type="term" value="F:hydrolase activity, acting on carbon-nitrogen (but not peptide) bonds"/>
    <property type="evidence" value="ECO:0007669"/>
    <property type="project" value="InterPro"/>
</dbReference>
<feature type="domain" description="Amidohydrolase-related" evidence="1">
    <location>
        <begin position="51"/>
        <end position="378"/>
    </location>
</feature>
<dbReference type="PATRIC" id="fig|411473.3.peg.1443"/>
<dbReference type="PANTHER" id="PTHR43135:SF3">
    <property type="entry name" value="ALPHA-D-RIBOSE 1-METHYLPHOSPHONATE 5-TRIPHOSPHATE DIPHOSPHATASE"/>
    <property type="match status" value="1"/>
</dbReference>
<dbReference type="eggNOG" id="COG1228">
    <property type="taxonomic scope" value="Bacteria"/>
</dbReference>
<evidence type="ECO:0000313" key="2">
    <source>
        <dbReference type="EMBL" id="ERJ94969.1"/>
    </source>
</evidence>
<organism evidence="2 3">
    <name type="scientific">Ruminococcus callidus ATCC 27760</name>
    <dbReference type="NCBI Taxonomy" id="411473"/>
    <lineage>
        <taxon>Bacteria</taxon>
        <taxon>Bacillati</taxon>
        <taxon>Bacillota</taxon>
        <taxon>Clostridia</taxon>
        <taxon>Eubacteriales</taxon>
        <taxon>Oscillospiraceae</taxon>
        <taxon>Ruminococcus</taxon>
    </lineage>
</organism>
<keyword evidence="3" id="KW-1185">Reference proteome</keyword>
<dbReference type="Pfam" id="PF01979">
    <property type="entry name" value="Amidohydro_1"/>
    <property type="match status" value="1"/>
</dbReference>
<dbReference type="HOGENOM" id="CLU_046987_0_0_9"/>
<dbReference type="InterPro" id="IPR051781">
    <property type="entry name" value="Metallo-dep_Hydrolase"/>
</dbReference>
<accession>U2LZP0</accession>
<protein>
    <submittedName>
        <fullName evidence="2">Amidohydrolase family protein</fullName>
    </submittedName>
</protein>
<dbReference type="EMBL" id="AWVF01000225">
    <property type="protein sequence ID" value="ERJ94969.1"/>
    <property type="molecule type" value="Genomic_DNA"/>
</dbReference>
<keyword evidence="2" id="KW-0378">Hydrolase</keyword>
<dbReference type="InterPro" id="IPR006680">
    <property type="entry name" value="Amidohydro-rel"/>
</dbReference>